<dbReference type="Gene3D" id="2.40.50.140">
    <property type="entry name" value="Nucleic acid-binding proteins"/>
    <property type="match status" value="1"/>
</dbReference>
<name>A0A914E1I2_9BILA</name>
<dbReference type="PANTHER" id="PTHR11673">
    <property type="entry name" value="TRANSLATION INITIATION FACTOR 5A FAMILY MEMBER"/>
    <property type="match status" value="1"/>
</dbReference>
<accession>A0A914E1I2</accession>
<evidence type="ECO:0000313" key="6">
    <source>
        <dbReference type="WBParaSite" id="ACRNAN_scaffold5067.g23771.t1"/>
    </source>
</evidence>
<evidence type="ECO:0000256" key="3">
    <source>
        <dbReference type="ARBA" id="ARBA00023071"/>
    </source>
</evidence>
<keyword evidence="2" id="KW-0648">Protein biosynthesis</keyword>
<keyword evidence="5" id="KW-1185">Reference proteome</keyword>
<dbReference type="GO" id="GO:0043022">
    <property type="term" value="F:ribosome binding"/>
    <property type="evidence" value="ECO:0007669"/>
    <property type="project" value="InterPro"/>
</dbReference>
<keyword evidence="3" id="KW-0385">Hypusine</keyword>
<dbReference type="Pfam" id="PF01287">
    <property type="entry name" value="eIF-5a"/>
    <property type="match status" value="1"/>
</dbReference>
<dbReference type="AlphaFoldDB" id="A0A914E1I2"/>
<dbReference type="GO" id="GO:0003723">
    <property type="term" value="F:RNA binding"/>
    <property type="evidence" value="ECO:0007669"/>
    <property type="project" value="InterPro"/>
</dbReference>
<dbReference type="WBParaSite" id="ACRNAN_scaffold5067.g23771.t1">
    <property type="protein sequence ID" value="ACRNAN_scaffold5067.g23771.t1"/>
    <property type="gene ID" value="ACRNAN_scaffold5067.g23771"/>
</dbReference>
<sequence length="79" mass="8797">MDVPVVKRKEYQLLSINDDSYVSLMDLDTCETKDDLKLPEGQLGDEIKQAFEKDESSISLAVVAACGEEAILGWKTMTK</sequence>
<reference evidence="6" key="1">
    <citation type="submission" date="2022-11" db="UniProtKB">
        <authorList>
            <consortium name="WormBaseParasite"/>
        </authorList>
    </citation>
    <scope>IDENTIFICATION</scope>
</reference>
<evidence type="ECO:0000256" key="1">
    <source>
        <dbReference type="ARBA" id="ARBA00006016"/>
    </source>
</evidence>
<dbReference type="GO" id="GO:0045905">
    <property type="term" value="P:positive regulation of translational termination"/>
    <property type="evidence" value="ECO:0007669"/>
    <property type="project" value="InterPro"/>
</dbReference>
<comment type="similarity">
    <text evidence="1">Belongs to the eIF-5A family.</text>
</comment>
<dbReference type="InterPro" id="IPR020189">
    <property type="entry name" value="IF5A_C"/>
</dbReference>
<dbReference type="SUPFAM" id="SSF50249">
    <property type="entry name" value="Nucleic acid-binding proteins"/>
    <property type="match status" value="1"/>
</dbReference>
<dbReference type="FunFam" id="2.40.50.140:FF:000034">
    <property type="entry name" value="Eukaryotic translation initiation factor 5A"/>
    <property type="match status" value="1"/>
</dbReference>
<dbReference type="GO" id="GO:0045901">
    <property type="term" value="P:positive regulation of translational elongation"/>
    <property type="evidence" value="ECO:0007669"/>
    <property type="project" value="InterPro"/>
</dbReference>
<evidence type="ECO:0000256" key="2">
    <source>
        <dbReference type="ARBA" id="ARBA00022917"/>
    </source>
</evidence>
<dbReference type="InterPro" id="IPR012340">
    <property type="entry name" value="NA-bd_OB-fold"/>
</dbReference>
<dbReference type="InterPro" id="IPR001884">
    <property type="entry name" value="IF5A-like"/>
</dbReference>
<protein>
    <submittedName>
        <fullName evidence="6">Translation elongation factor IF5A C-terminal domain-containing protein</fullName>
    </submittedName>
</protein>
<dbReference type="Proteomes" id="UP000887540">
    <property type="component" value="Unplaced"/>
</dbReference>
<evidence type="ECO:0000259" key="4">
    <source>
        <dbReference type="SMART" id="SM01376"/>
    </source>
</evidence>
<dbReference type="SMART" id="SM01376">
    <property type="entry name" value="eIF-5a"/>
    <property type="match status" value="1"/>
</dbReference>
<proteinExistence type="inferred from homology"/>
<dbReference type="GO" id="GO:0003746">
    <property type="term" value="F:translation elongation factor activity"/>
    <property type="evidence" value="ECO:0007669"/>
    <property type="project" value="InterPro"/>
</dbReference>
<organism evidence="5 6">
    <name type="scientific">Acrobeloides nanus</name>
    <dbReference type="NCBI Taxonomy" id="290746"/>
    <lineage>
        <taxon>Eukaryota</taxon>
        <taxon>Metazoa</taxon>
        <taxon>Ecdysozoa</taxon>
        <taxon>Nematoda</taxon>
        <taxon>Chromadorea</taxon>
        <taxon>Rhabditida</taxon>
        <taxon>Tylenchina</taxon>
        <taxon>Cephalobomorpha</taxon>
        <taxon>Cephaloboidea</taxon>
        <taxon>Cephalobidae</taxon>
        <taxon>Acrobeloides</taxon>
    </lineage>
</organism>
<evidence type="ECO:0000313" key="5">
    <source>
        <dbReference type="Proteomes" id="UP000887540"/>
    </source>
</evidence>
<feature type="domain" description="Translation initiation factor 5A C-terminal" evidence="4">
    <location>
        <begin position="5"/>
        <end position="75"/>
    </location>
</feature>